<dbReference type="WBParaSite" id="maker-unitig_28191-snap-gene-0.2-mRNA-1">
    <property type="protein sequence ID" value="maker-unitig_28191-snap-gene-0.2-mRNA-1"/>
    <property type="gene ID" value="maker-unitig_28191-snap-gene-0.2"/>
</dbReference>
<keyword evidence="1" id="KW-1185">Reference proteome</keyword>
<dbReference type="AlphaFoldDB" id="A0A1I8FC77"/>
<name>A0A1I8FC77_9PLAT</name>
<protein>
    <submittedName>
        <fullName evidence="2">Uncharacterized protein</fullName>
    </submittedName>
</protein>
<sequence length="30" mass="3315">MSTTTCTVQLSRSRRCLPSLRSLISITSLC</sequence>
<evidence type="ECO:0000313" key="1">
    <source>
        <dbReference type="Proteomes" id="UP000095280"/>
    </source>
</evidence>
<reference evidence="2" key="1">
    <citation type="submission" date="2016-11" db="UniProtKB">
        <authorList>
            <consortium name="WormBaseParasite"/>
        </authorList>
    </citation>
    <scope>IDENTIFICATION</scope>
</reference>
<organism evidence="1 2">
    <name type="scientific">Macrostomum lignano</name>
    <dbReference type="NCBI Taxonomy" id="282301"/>
    <lineage>
        <taxon>Eukaryota</taxon>
        <taxon>Metazoa</taxon>
        <taxon>Spiralia</taxon>
        <taxon>Lophotrochozoa</taxon>
        <taxon>Platyhelminthes</taxon>
        <taxon>Rhabditophora</taxon>
        <taxon>Macrostomorpha</taxon>
        <taxon>Macrostomida</taxon>
        <taxon>Macrostomidae</taxon>
        <taxon>Macrostomum</taxon>
    </lineage>
</organism>
<accession>A0A1I8FC77</accession>
<proteinExistence type="predicted"/>
<dbReference type="Proteomes" id="UP000095280">
    <property type="component" value="Unplaced"/>
</dbReference>
<evidence type="ECO:0000313" key="2">
    <source>
        <dbReference type="WBParaSite" id="maker-unitig_28191-snap-gene-0.2-mRNA-1"/>
    </source>
</evidence>